<keyword evidence="3" id="KW-1185">Reference proteome</keyword>
<sequence length="315" mass="34159">MVKQSETDSEVMLQSPDHSEVVSTSWSGSHIVSPHTSYAESDKRGTPPSSPPPTNRIDHTAILTSTDFVKEESLVTAENLIQSLGPNSFVTKKTEISFSQRPLDVGIDELLSEIEISAEGNRTSRLSASTGSGESVVLVSEEFHTEAQGHASVPTATPTLSLSGSKIIMCHQGESISSPQNVDFEAWKPPNTWGCSPTKEAEAAYIDKFPGTPTSTESDHIMAPDINALQREVRMMQAAGAELVLANIKADMGDSSEAAVYKEFETTKKRWMFSSLYQFGGFTSVARHGGMLCKSQTSKRPKILALYESTGQFAY</sequence>
<comment type="caution">
    <text evidence="2">The sequence shown here is derived from an EMBL/GenBank/DDBJ whole genome shotgun (WGS) entry which is preliminary data.</text>
</comment>
<protein>
    <submittedName>
        <fullName evidence="2">Uncharacterized protein</fullName>
    </submittedName>
</protein>
<evidence type="ECO:0000313" key="2">
    <source>
        <dbReference type="EMBL" id="KAH7032857.1"/>
    </source>
</evidence>
<dbReference type="Proteomes" id="UP000756346">
    <property type="component" value="Unassembled WGS sequence"/>
</dbReference>
<dbReference type="OrthoDB" id="3902588at2759"/>
<dbReference type="RefSeq" id="XP_046013689.1">
    <property type="nucleotide sequence ID" value="XM_046158507.1"/>
</dbReference>
<reference evidence="2" key="1">
    <citation type="journal article" date="2021" name="Nat. Commun.">
        <title>Genetic determinants of endophytism in the Arabidopsis root mycobiome.</title>
        <authorList>
            <person name="Mesny F."/>
            <person name="Miyauchi S."/>
            <person name="Thiergart T."/>
            <person name="Pickel B."/>
            <person name="Atanasova L."/>
            <person name="Karlsson M."/>
            <person name="Huettel B."/>
            <person name="Barry K.W."/>
            <person name="Haridas S."/>
            <person name="Chen C."/>
            <person name="Bauer D."/>
            <person name="Andreopoulos W."/>
            <person name="Pangilinan J."/>
            <person name="LaButti K."/>
            <person name="Riley R."/>
            <person name="Lipzen A."/>
            <person name="Clum A."/>
            <person name="Drula E."/>
            <person name="Henrissat B."/>
            <person name="Kohler A."/>
            <person name="Grigoriev I.V."/>
            <person name="Martin F.M."/>
            <person name="Hacquard S."/>
        </authorList>
    </citation>
    <scope>NUCLEOTIDE SEQUENCE</scope>
    <source>
        <strain evidence="2">MPI-CAGE-CH-0230</strain>
    </source>
</reference>
<evidence type="ECO:0000313" key="3">
    <source>
        <dbReference type="Proteomes" id="UP000756346"/>
    </source>
</evidence>
<proteinExistence type="predicted"/>
<gene>
    <name evidence="2" type="ORF">B0I36DRAFT_361610</name>
</gene>
<evidence type="ECO:0000256" key="1">
    <source>
        <dbReference type="SAM" id="MobiDB-lite"/>
    </source>
</evidence>
<feature type="region of interest" description="Disordered" evidence="1">
    <location>
        <begin position="1"/>
        <end position="58"/>
    </location>
</feature>
<name>A0A9P8YAY2_9PEZI</name>
<dbReference type="EMBL" id="JAGTJQ010000004">
    <property type="protein sequence ID" value="KAH7032857.1"/>
    <property type="molecule type" value="Genomic_DNA"/>
</dbReference>
<accession>A0A9P8YAY2</accession>
<feature type="compositionally biased region" description="Polar residues" evidence="1">
    <location>
        <begin position="21"/>
        <end position="39"/>
    </location>
</feature>
<organism evidence="2 3">
    <name type="scientific">Microdochium trichocladiopsis</name>
    <dbReference type="NCBI Taxonomy" id="1682393"/>
    <lineage>
        <taxon>Eukaryota</taxon>
        <taxon>Fungi</taxon>
        <taxon>Dikarya</taxon>
        <taxon>Ascomycota</taxon>
        <taxon>Pezizomycotina</taxon>
        <taxon>Sordariomycetes</taxon>
        <taxon>Xylariomycetidae</taxon>
        <taxon>Xylariales</taxon>
        <taxon>Microdochiaceae</taxon>
        <taxon>Microdochium</taxon>
    </lineage>
</organism>
<dbReference type="GeneID" id="70188053"/>
<dbReference type="AlphaFoldDB" id="A0A9P8YAY2"/>